<evidence type="ECO:0000256" key="2">
    <source>
        <dbReference type="ARBA" id="ARBA00023125"/>
    </source>
</evidence>
<protein>
    <submittedName>
        <fullName evidence="6">TetR family transcriptional regulator</fullName>
    </submittedName>
</protein>
<dbReference type="Gene3D" id="1.10.357.10">
    <property type="entry name" value="Tetracycline Repressor, domain 2"/>
    <property type="match status" value="1"/>
</dbReference>
<keyword evidence="3" id="KW-0804">Transcription</keyword>
<comment type="caution">
    <text evidence="6">The sequence shown here is derived from an EMBL/GenBank/DDBJ whole genome shotgun (WGS) entry which is preliminary data.</text>
</comment>
<evidence type="ECO:0000256" key="3">
    <source>
        <dbReference type="ARBA" id="ARBA00023163"/>
    </source>
</evidence>
<dbReference type="Proteomes" id="UP000252085">
    <property type="component" value="Unassembled WGS sequence"/>
</dbReference>
<accession>A0A367R4Q2</accession>
<dbReference type="EMBL" id="LXQE01000175">
    <property type="protein sequence ID" value="RCJ31447.1"/>
    <property type="molecule type" value="Genomic_DNA"/>
</dbReference>
<dbReference type="Pfam" id="PF16925">
    <property type="entry name" value="TetR_C_13"/>
    <property type="match status" value="1"/>
</dbReference>
<gene>
    <name evidence="6" type="ORF">A6769_30890</name>
</gene>
<dbReference type="InterPro" id="IPR011075">
    <property type="entry name" value="TetR_C"/>
</dbReference>
<dbReference type="GO" id="GO:0003677">
    <property type="term" value="F:DNA binding"/>
    <property type="evidence" value="ECO:0007669"/>
    <property type="project" value="UniProtKB-UniRule"/>
</dbReference>
<dbReference type="SUPFAM" id="SSF48498">
    <property type="entry name" value="Tetracyclin repressor-like, C-terminal domain"/>
    <property type="match status" value="1"/>
</dbReference>
<keyword evidence="1" id="KW-0805">Transcription regulation</keyword>
<feature type="DNA-binding region" description="H-T-H motif" evidence="4">
    <location>
        <begin position="32"/>
        <end position="51"/>
    </location>
</feature>
<dbReference type="PRINTS" id="PR00455">
    <property type="entry name" value="HTHTETR"/>
</dbReference>
<keyword evidence="2 4" id="KW-0238">DNA-binding</keyword>
<reference evidence="6 7" key="1">
    <citation type="submission" date="2016-04" db="EMBL/GenBank/DDBJ databases">
        <authorList>
            <person name="Evans L.H."/>
            <person name="Alamgir A."/>
            <person name="Owens N."/>
            <person name="Weber N.D."/>
            <person name="Virtaneva K."/>
            <person name="Barbian K."/>
            <person name="Babar A."/>
            <person name="Rosenke K."/>
        </authorList>
    </citation>
    <scope>NUCLEOTIDE SEQUENCE [LARGE SCALE GENOMIC DNA]</scope>
    <source>
        <strain evidence="6">NIES-2108</strain>
    </source>
</reference>
<evidence type="ECO:0000313" key="7">
    <source>
        <dbReference type="Proteomes" id="UP000252085"/>
    </source>
</evidence>
<evidence type="ECO:0000256" key="4">
    <source>
        <dbReference type="PROSITE-ProRule" id="PRU00335"/>
    </source>
</evidence>
<organism evidence="6 7">
    <name type="scientific">Nostoc punctiforme NIES-2108</name>
    <dbReference type="NCBI Taxonomy" id="1356359"/>
    <lineage>
        <taxon>Bacteria</taxon>
        <taxon>Bacillati</taxon>
        <taxon>Cyanobacteriota</taxon>
        <taxon>Cyanophyceae</taxon>
        <taxon>Nostocales</taxon>
        <taxon>Nostocaceae</taxon>
        <taxon>Nostoc</taxon>
    </lineage>
</organism>
<evidence type="ECO:0000259" key="5">
    <source>
        <dbReference type="PROSITE" id="PS50977"/>
    </source>
</evidence>
<dbReference type="SUPFAM" id="SSF46689">
    <property type="entry name" value="Homeodomain-like"/>
    <property type="match status" value="1"/>
</dbReference>
<evidence type="ECO:0000256" key="1">
    <source>
        <dbReference type="ARBA" id="ARBA00023015"/>
    </source>
</evidence>
<dbReference type="InterPro" id="IPR009057">
    <property type="entry name" value="Homeodomain-like_sf"/>
</dbReference>
<sequence length="204" mass="22744">MTKPKTIRKSVRDRILNTASGLFYREGIRNVGIDRIVAESGVAKMSLYNHFKSKDALIEAWLRQQDEQWCEWLKTTIEQRASNPSQQLLAIFDALREWFEGPDFRGCAFINASVELANADHPGHRVALEHQQSIYHYIKSLAQAAEVSSPEQLARQLLLVVQGAIVVAMMEGSWSTASQAKKVAATLIQTASKSGVTETVLSTE</sequence>
<feature type="domain" description="HTH tetR-type" evidence="5">
    <location>
        <begin position="9"/>
        <end position="69"/>
    </location>
</feature>
<dbReference type="PANTHER" id="PTHR47506:SF3">
    <property type="entry name" value="HTH-TYPE TRANSCRIPTIONAL REGULATOR LMRA"/>
    <property type="match status" value="1"/>
</dbReference>
<dbReference type="PANTHER" id="PTHR47506">
    <property type="entry name" value="TRANSCRIPTIONAL REGULATORY PROTEIN"/>
    <property type="match status" value="1"/>
</dbReference>
<dbReference type="Pfam" id="PF00440">
    <property type="entry name" value="TetR_N"/>
    <property type="match status" value="1"/>
</dbReference>
<proteinExistence type="predicted"/>
<dbReference type="AlphaFoldDB" id="A0A367R4Q2"/>
<dbReference type="InterPro" id="IPR036271">
    <property type="entry name" value="Tet_transcr_reg_TetR-rel_C_sf"/>
</dbReference>
<dbReference type="InterPro" id="IPR001647">
    <property type="entry name" value="HTH_TetR"/>
</dbReference>
<name>A0A367R4Q2_NOSPU</name>
<evidence type="ECO:0000313" key="6">
    <source>
        <dbReference type="EMBL" id="RCJ31447.1"/>
    </source>
</evidence>
<dbReference type="PROSITE" id="PS50977">
    <property type="entry name" value="HTH_TETR_2"/>
    <property type="match status" value="1"/>
</dbReference>